<evidence type="ECO:0000313" key="1">
    <source>
        <dbReference type="EMBL" id="GAA1196319.1"/>
    </source>
</evidence>
<proteinExistence type="predicted"/>
<dbReference type="EMBL" id="BAAALM010000004">
    <property type="protein sequence ID" value="GAA1196319.1"/>
    <property type="molecule type" value="Genomic_DNA"/>
</dbReference>
<evidence type="ECO:0000313" key="2">
    <source>
        <dbReference type="Proteomes" id="UP001500467"/>
    </source>
</evidence>
<protein>
    <submittedName>
        <fullName evidence="1">Uncharacterized protein</fullName>
    </submittedName>
</protein>
<gene>
    <name evidence="1" type="ORF">GCM10009675_09320</name>
</gene>
<accession>A0ABP4FU83</accession>
<sequence>MLATRAVASDPATTVRRNVVMVMESLNLEMIEDIQAGRVGGINLPIVGKIGA</sequence>
<keyword evidence="2" id="KW-1185">Reference proteome</keyword>
<dbReference type="Proteomes" id="UP001500467">
    <property type="component" value="Unassembled WGS sequence"/>
</dbReference>
<comment type="caution">
    <text evidence="1">The sequence shown here is derived from an EMBL/GenBank/DDBJ whole genome shotgun (WGS) entry which is preliminary data.</text>
</comment>
<name>A0ABP4FU83_9PSEU</name>
<organism evidence="1 2">
    <name type="scientific">Prauserella alba</name>
    <dbReference type="NCBI Taxonomy" id="176898"/>
    <lineage>
        <taxon>Bacteria</taxon>
        <taxon>Bacillati</taxon>
        <taxon>Actinomycetota</taxon>
        <taxon>Actinomycetes</taxon>
        <taxon>Pseudonocardiales</taxon>
        <taxon>Pseudonocardiaceae</taxon>
        <taxon>Prauserella</taxon>
    </lineage>
</organism>
<reference evidence="2" key="1">
    <citation type="journal article" date="2019" name="Int. J. Syst. Evol. Microbiol.">
        <title>The Global Catalogue of Microorganisms (GCM) 10K type strain sequencing project: providing services to taxonomists for standard genome sequencing and annotation.</title>
        <authorList>
            <consortium name="The Broad Institute Genomics Platform"/>
            <consortium name="The Broad Institute Genome Sequencing Center for Infectious Disease"/>
            <person name="Wu L."/>
            <person name="Ma J."/>
        </authorList>
    </citation>
    <scope>NUCLEOTIDE SEQUENCE [LARGE SCALE GENOMIC DNA]</scope>
    <source>
        <strain evidence="2">JCM 13022</strain>
    </source>
</reference>